<dbReference type="Gene3D" id="3.40.140.10">
    <property type="entry name" value="Cytidine Deaminase, domain 2"/>
    <property type="match status" value="1"/>
</dbReference>
<dbReference type="InterPro" id="IPR015517">
    <property type="entry name" value="dCMP_deaminase-rel"/>
</dbReference>
<dbReference type="PROSITE" id="PS51747">
    <property type="entry name" value="CYT_DCMP_DEAMINASES_2"/>
    <property type="match status" value="1"/>
</dbReference>
<feature type="compositionally biased region" description="Basic and acidic residues" evidence="5">
    <location>
        <begin position="170"/>
        <end position="180"/>
    </location>
</feature>
<keyword evidence="2" id="KW-0479">Metal-binding</keyword>
<protein>
    <recommendedName>
        <fullName evidence="6">CMP/dCMP-type deaminase domain-containing protein</fullName>
    </recommendedName>
</protein>
<dbReference type="GO" id="GO:0004132">
    <property type="term" value="F:dCMP deaminase activity"/>
    <property type="evidence" value="ECO:0007669"/>
    <property type="project" value="TreeGrafter"/>
</dbReference>
<evidence type="ECO:0000259" key="6">
    <source>
        <dbReference type="PROSITE" id="PS51747"/>
    </source>
</evidence>
<organism evidence="7 8">
    <name type="scientific">Mycobacterium phage Maco2</name>
    <dbReference type="NCBI Taxonomy" id="2805749"/>
    <lineage>
        <taxon>Viruses</taxon>
        <taxon>Duplodnaviria</taxon>
        <taxon>Heunggongvirae</taxon>
        <taxon>Uroviricota</taxon>
        <taxon>Caudoviricetes</taxon>
        <taxon>Mapvirus</taxon>
        <taxon>Mapvirus Ff47</taxon>
    </lineage>
</organism>
<name>A0A899IMG1_9CAUD</name>
<dbReference type="InterPro" id="IPR016193">
    <property type="entry name" value="Cytidine_deaminase-like"/>
</dbReference>
<dbReference type="InterPro" id="IPR016192">
    <property type="entry name" value="APOBEC/CMP_deaminase_Zn-bd"/>
</dbReference>
<dbReference type="Proteomes" id="UP000663627">
    <property type="component" value="Segment"/>
</dbReference>
<sequence>MTERPTRHDMLLSMAFLVAQRATCTRLRVGAVASIDGRILSTGYNGAPIGMQHCTHPPGEPCTRSVHAEANAVAFAARHGVSLLNSDFYCTDSPCYTCACLLVNVGIKTLFFNREYRDPAGVRLLNDVGINVYRLHNDETPADNYWSALADENSDSYEVRPPRFFTGRNDPPREEPGVPG</sequence>
<keyword evidence="4" id="KW-0862">Zinc</keyword>
<evidence type="ECO:0000256" key="2">
    <source>
        <dbReference type="ARBA" id="ARBA00022723"/>
    </source>
</evidence>
<evidence type="ECO:0000313" key="8">
    <source>
        <dbReference type="Proteomes" id="UP000663627"/>
    </source>
</evidence>
<evidence type="ECO:0000256" key="5">
    <source>
        <dbReference type="SAM" id="MobiDB-lite"/>
    </source>
</evidence>
<dbReference type="EMBL" id="MW460248">
    <property type="protein sequence ID" value="QSL99579.1"/>
    <property type="molecule type" value="Genomic_DNA"/>
</dbReference>
<keyword evidence="3" id="KW-0378">Hydrolase</keyword>
<dbReference type="PANTHER" id="PTHR11086:SF18">
    <property type="entry name" value="DEOXYCYTIDYLATE DEAMINASE"/>
    <property type="match status" value="1"/>
</dbReference>
<evidence type="ECO:0000256" key="1">
    <source>
        <dbReference type="ARBA" id="ARBA00006576"/>
    </source>
</evidence>
<evidence type="ECO:0000256" key="3">
    <source>
        <dbReference type="ARBA" id="ARBA00022801"/>
    </source>
</evidence>
<proteinExistence type="inferred from homology"/>
<feature type="region of interest" description="Disordered" evidence="5">
    <location>
        <begin position="157"/>
        <end position="180"/>
    </location>
</feature>
<feature type="domain" description="CMP/dCMP-type deaminase" evidence="6">
    <location>
        <begin position="6"/>
        <end position="125"/>
    </location>
</feature>
<dbReference type="GO" id="GO:0008270">
    <property type="term" value="F:zinc ion binding"/>
    <property type="evidence" value="ECO:0007669"/>
    <property type="project" value="InterPro"/>
</dbReference>
<dbReference type="PANTHER" id="PTHR11086">
    <property type="entry name" value="DEOXYCYTIDYLATE DEAMINASE-RELATED"/>
    <property type="match status" value="1"/>
</dbReference>
<dbReference type="PROSITE" id="PS00903">
    <property type="entry name" value="CYT_DCMP_DEAMINASES_1"/>
    <property type="match status" value="1"/>
</dbReference>
<reference evidence="7" key="1">
    <citation type="submission" date="2021-01" db="EMBL/GenBank/DDBJ databases">
        <authorList>
            <person name="Rakov C."/>
            <person name="Yerushalmy O."/>
            <person name="Alkalay-Oren S."/>
            <person name="Coppenhagen-Glazer S."/>
            <person name="Hazan R."/>
        </authorList>
    </citation>
    <scope>NUCLEOTIDE SEQUENCE</scope>
</reference>
<evidence type="ECO:0000313" key="7">
    <source>
        <dbReference type="EMBL" id="QSL99579.1"/>
    </source>
</evidence>
<evidence type="ECO:0000256" key="4">
    <source>
        <dbReference type="ARBA" id="ARBA00022833"/>
    </source>
</evidence>
<accession>A0A899IMG1</accession>
<dbReference type="SUPFAM" id="SSF53927">
    <property type="entry name" value="Cytidine deaminase-like"/>
    <property type="match status" value="1"/>
</dbReference>
<dbReference type="InterPro" id="IPR002125">
    <property type="entry name" value="CMP_dCMP_dom"/>
</dbReference>
<comment type="similarity">
    <text evidence="1">Belongs to the cytidine and deoxycytidylate deaminase family.</text>
</comment>
<dbReference type="Pfam" id="PF00383">
    <property type="entry name" value="dCMP_cyt_deam_1"/>
    <property type="match status" value="1"/>
</dbReference>